<evidence type="ECO:0000313" key="1">
    <source>
        <dbReference type="EMBL" id="QOW45755.1"/>
    </source>
</evidence>
<dbReference type="OrthoDB" id="6711146at2"/>
<evidence type="ECO:0008006" key="3">
    <source>
        <dbReference type="Google" id="ProtNLM"/>
    </source>
</evidence>
<protein>
    <recommendedName>
        <fullName evidence="3">XRE family transcriptional regulator</fullName>
    </recommendedName>
</protein>
<keyword evidence="2" id="KW-1185">Reference proteome</keyword>
<name>A0A4Q4GSW2_9GAMM</name>
<dbReference type="EMBL" id="CP048659">
    <property type="protein sequence ID" value="QOW45755.1"/>
    <property type="molecule type" value="Genomic_DNA"/>
</dbReference>
<dbReference type="AlphaFoldDB" id="A0A4Q4GSW2"/>
<proteinExistence type="predicted"/>
<dbReference type="GO" id="GO:0003677">
    <property type="term" value="F:DNA binding"/>
    <property type="evidence" value="ECO:0007669"/>
    <property type="project" value="InterPro"/>
</dbReference>
<dbReference type="Pfam" id="PF06892">
    <property type="entry name" value="Phage_CP76"/>
    <property type="match status" value="1"/>
</dbReference>
<sequence>MQEISLSREAQTAIFKMINQTQGISPKEIAQVTGDSHNTICNYGNVGMPNHLPSLKKLEAIMMYTRNPEILKVWAHQLGYALVPVDCDSNKHHELSVFEAMMQHNIKSGKANKAVYEAYEDGVVTPQEYETIHQLTQTLIELATAVDLAALKQMKKYTSCVDNEKA</sequence>
<evidence type="ECO:0000313" key="2">
    <source>
        <dbReference type="Proteomes" id="UP000593966"/>
    </source>
</evidence>
<dbReference type="Proteomes" id="UP000593966">
    <property type="component" value="Chromosome"/>
</dbReference>
<dbReference type="RefSeq" id="WP_130075340.1">
    <property type="nucleotide sequence ID" value="NZ_CP048659.1"/>
</dbReference>
<gene>
    <name evidence="1" type="ORF">G0028_07525</name>
</gene>
<dbReference type="InterPro" id="IPR009679">
    <property type="entry name" value="Phage_186_CII-like"/>
</dbReference>
<accession>A0A4Q4GSW2</accession>
<organism evidence="1 2">
    <name type="scientific">Acinetobacter piscicola</name>
    <dbReference type="NCBI Taxonomy" id="2006115"/>
    <lineage>
        <taxon>Bacteria</taxon>
        <taxon>Pseudomonadati</taxon>
        <taxon>Pseudomonadota</taxon>
        <taxon>Gammaproteobacteria</taxon>
        <taxon>Moraxellales</taxon>
        <taxon>Moraxellaceae</taxon>
        <taxon>Acinetobacter</taxon>
    </lineage>
</organism>
<reference evidence="1 2" key="1">
    <citation type="submission" date="2020-02" db="EMBL/GenBank/DDBJ databases">
        <title>Tigecycline-resistant Acinetobacter species from pigs and migratory birds.</title>
        <authorList>
            <person name="Chen C."/>
            <person name="Sun J."/>
            <person name="Liao X.-P."/>
            <person name="Liu Y.-H."/>
        </authorList>
    </citation>
    <scope>NUCLEOTIDE SEQUENCE [LARGE SCALE GENOMIC DNA]</scope>
    <source>
        <strain evidence="1 2">YH12207_T</strain>
    </source>
</reference>